<evidence type="ECO:0000256" key="1">
    <source>
        <dbReference type="SAM" id="MobiDB-lite"/>
    </source>
</evidence>
<evidence type="ECO:0000313" key="2">
    <source>
        <dbReference type="EMBL" id="KAF4622153.1"/>
    </source>
</evidence>
<dbReference type="EMBL" id="JAACJL010000002">
    <property type="protein sequence ID" value="KAF4622153.1"/>
    <property type="molecule type" value="Genomic_DNA"/>
</dbReference>
<keyword evidence="3" id="KW-1185">Reference proteome</keyword>
<reference evidence="2 3" key="1">
    <citation type="submission" date="2019-12" db="EMBL/GenBank/DDBJ databases">
        <authorList>
            <person name="Floudas D."/>
            <person name="Bentzer J."/>
            <person name="Ahren D."/>
            <person name="Johansson T."/>
            <person name="Persson P."/>
            <person name="Tunlid A."/>
        </authorList>
    </citation>
    <scope>NUCLEOTIDE SEQUENCE [LARGE SCALE GENOMIC DNA]</scope>
    <source>
        <strain evidence="2 3">CBS 102.39</strain>
    </source>
</reference>
<protein>
    <submittedName>
        <fullName evidence="2">Uncharacterized protein</fullName>
    </submittedName>
</protein>
<feature type="compositionally biased region" description="Basic and acidic residues" evidence="1">
    <location>
        <begin position="12"/>
        <end position="24"/>
    </location>
</feature>
<dbReference type="Proteomes" id="UP000521872">
    <property type="component" value="Unassembled WGS sequence"/>
</dbReference>
<feature type="compositionally biased region" description="Polar residues" evidence="1">
    <location>
        <begin position="1"/>
        <end position="11"/>
    </location>
</feature>
<gene>
    <name evidence="2" type="ORF">D9613_009400</name>
</gene>
<feature type="region of interest" description="Disordered" evidence="1">
    <location>
        <begin position="1"/>
        <end position="24"/>
    </location>
</feature>
<feature type="region of interest" description="Disordered" evidence="1">
    <location>
        <begin position="173"/>
        <end position="197"/>
    </location>
</feature>
<organism evidence="2 3">
    <name type="scientific">Agrocybe pediades</name>
    <dbReference type="NCBI Taxonomy" id="84607"/>
    <lineage>
        <taxon>Eukaryota</taxon>
        <taxon>Fungi</taxon>
        <taxon>Dikarya</taxon>
        <taxon>Basidiomycota</taxon>
        <taxon>Agaricomycotina</taxon>
        <taxon>Agaricomycetes</taxon>
        <taxon>Agaricomycetidae</taxon>
        <taxon>Agaricales</taxon>
        <taxon>Agaricineae</taxon>
        <taxon>Strophariaceae</taxon>
        <taxon>Agrocybe</taxon>
    </lineage>
</organism>
<name>A0A8H4VTP2_9AGAR</name>
<evidence type="ECO:0000313" key="3">
    <source>
        <dbReference type="Proteomes" id="UP000521872"/>
    </source>
</evidence>
<accession>A0A8H4VTP2</accession>
<comment type="caution">
    <text evidence="2">The sequence shown here is derived from an EMBL/GenBank/DDBJ whole genome shotgun (WGS) entry which is preliminary data.</text>
</comment>
<proteinExistence type="predicted"/>
<sequence>MSYTWNIPRTASESKKDPTTKKDPWVLEDDRYPAVSTQRCLQDIPHTNVCSTKSPTGKLARGIDASTRELVNVRHRLEQLRGCWKIMRRSLNVFLGKDAVQLEGSRTKQSVLTTISTLGKKRPLDEMDAEATRPRFKRRRLNRSILPVRRQTSSNPIYHPCETFSDLESDNSFIPSQSSDCDSDDTDQCPTSLLSPTTDYAAPYRKSKLTNQRMPQCTPRPNGFLRFKMDNSRIDFNPETRKYEVIRDPDLVGADAYLEDLLDTAPLESVFRTVARTLDTTYELVVLEDYFEVPITPENNIITDGDPDYPSFLRNQPIPEFNEIPEGFTVPVDADGNVDLTLLYRQP</sequence>
<dbReference type="AlphaFoldDB" id="A0A8H4VTP2"/>